<proteinExistence type="predicted"/>
<reference evidence="2 3" key="1">
    <citation type="journal article" date="2009" name="PLoS Genet.">
        <title>The genome of Nectria haematococca: contribution of supernumerary chromosomes to gene expansion.</title>
        <authorList>
            <person name="Coleman J.J."/>
            <person name="Rounsley S.D."/>
            <person name="Rodriguez-Carres M."/>
            <person name="Kuo A."/>
            <person name="Wasmann C.C."/>
            <person name="Grimwood J."/>
            <person name="Schmutz J."/>
            <person name="Taga M."/>
            <person name="White G.J."/>
            <person name="Zhou S."/>
            <person name="Schwartz D.C."/>
            <person name="Freitag M."/>
            <person name="Ma L.J."/>
            <person name="Danchin E.G."/>
            <person name="Henrissat B."/>
            <person name="Coutinho P.M."/>
            <person name="Nelson D.R."/>
            <person name="Straney D."/>
            <person name="Napoli C.A."/>
            <person name="Barker B.M."/>
            <person name="Gribskov M."/>
            <person name="Rep M."/>
            <person name="Kroken S."/>
            <person name="Molnar I."/>
            <person name="Rensing C."/>
            <person name="Kennell J.C."/>
            <person name="Zamora J."/>
            <person name="Farman M.L."/>
            <person name="Selker E.U."/>
            <person name="Salamov A."/>
            <person name="Shapiro H."/>
            <person name="Pangilinan J."/>
            <person name="Lindquist E."/>
            <person name="Lamers C."/>
            <person name="Grigoriev I.V."/>
            <person name="Geiser D.M."/>
            <person name="Covert S.F."/>
            <person name="Temporini E."/>
            <person name="Vanetten H.D."/>
        </authorList>
    </citation>
    <scope>NUCLEOTIDE SEQUENCE [LARGE SCALE GENOMIC DNA]</scope>
    <source>
        <strain evidence="3">ATCC MYA-4622 / CBS 123669 / FGSC 9596 / NRRL 45880 / 77-13-4</strain>
    </source>
</reference>
<accession>C7ZQJ3</accession>
<dbReference type="PANTHER" id="PTHR24148:SF73">
    <property type="entry name" value="HET DOMAIN PROTEIN (AFU_ORTHOLOGUE AFUA_8G01020)"/>
    <property type="match status" value="1"/>
</dbReference>
<dbReference type="OrthoDB" id="5571888at2759"/>
<dbReference type="Pfam" id="PF06985">
    <property type="entry name" value="HET"/>
    <property type="match status" value="1"/>
</dbReference>
<evidence type="ECO:0000259" key="1">
    <source>
        <dbReference type="Pfam" id="PF06985"/>
    </source>
</evidence>
<organism evidence="2 3">
    <name type="scientific">Fusarium vanettenii (strain ATCC MYA-4622 / CBS 123669 / FGSC 9596 / NRRL 45880 / 77-13-4)</name>
    <name type="common">Fusarium solani subsp. pisi</name>
    <dbReference type="NCBI Taxonomy" id="660122"/>
    <lineage>
        <taxon>Eukaryota</taxon>
        <taxon>Fungi</taxon>
        <taxon>Dikarya</taxon>
        <taxon>Ascomycota</taxon>
        <taxon>Pezizomycotina</taxon>
        <taxon>Sordariomycetes</taxon>
        <taxon>Hypocreomycetidae</taxon>
        <taxon>Hypocreales</taxon>
        <taxon>Nectriaceae</taxon>
        <taxon>Fusarium</taxon>
        <taxon>Fusarium solani species complex</taxon>
        <taxon>Fusarium vanettenii</taxon>
    </lineage>
</organism>
<dbReference type="OMA" id="FSASIWT"/>
<dbReference type="InterPro" id="IPR052895">
    <property type="entry name" value="HetReg/Transcr_Mod"/>
</dbReference>
<dbReference type="RefSeq" id="XP_003039428.1">
    <property type="nucleotide sequence ID" value="XM_003039382.1"/>
</dbReference>
<evidence type="ECO:0000313" key="2">
    <source>
        <dbReference type="EMBL" id="EEU33715.1"/>
    </source>
</evidence>
<dbReference type="GeneID" id="9666938"/>
<evidence type="ECO:0000313" key="3">
    <source>
        <dbReference type="Proteomes" id="UP000005206"/>
    </source>
</evidence>
<feature type="non-terminal residue" evidence="2">
    <location>
        <position position="187"/>
    </location>
</feature>
<dbReference type="InterPro" id="IPR010730">
    <property type="entry name" value="HET"/>
</dbReference>
<dbReference type="VEuPathDB" id="FungiDB:NECHADRAFT_56203"/>
<protein>
    <recommendedName>
        <fullName evidence="1">Heterokaryon incompatibility domain-containing protein</fullName>
    </recommendedName>
</protein>
<sequence>MAKPGNKFSYSRLGDPTREIRLLELQAGQDSDPVKCDLVTSNLDKQDVAYEALSYTWGTDDASCLMLLAGGTFGIRPNLEAAFRRLRKTDKSRRLWVDAVCINQDDMDERNAQVRSMLRIYKTASRVLVWLGPASDHSHLAMARRGFMHNFHAINQEMWDQGLSPSSPRYLGFADLTGRPWWRRTWV</sequence>
<gene>
    <name evidence="2" type="ORF">NECHADRAFT_56203</name>
</gene>
<feature type="domain" description="Heterokaryon incompatibility" evidence="1">
    <location>
        <begin position="50"/>
        <end position="187"/>
    </location>
</feature>
<dbReference type="HOGENOM" id="CLU_004184_6_0_1"/>
<dbReference type="AlphaFoldDB" id="C7ZQJ3"/>
<dbReference type="KEGG" id="nhe:NECHADRAFT_56203"/>
<dbReference type="Proteomes" id="UP000005206">
    <property type="component" value="Unassembled WGS sequence"/>
</dbReference>
<name>C7ZQJ3_FUSV7</name>
<dbReference type="PANTHER" id="PTHR24148">
    <property type="entry name" value="ANKYRIN REPEAT DOMAIN-CONTAINING PROTEIN 39 HOMOLOG-RELATED"/>
    <property type="match status" value="1"/>
</dbReference>
<keyword evidence="3" id="KW-1185">Reference proteome</keyword>
<dbReference type="EMBL" id="GG698998">
    <property type="protein sequence ID" value="EEU33715.1"/>
    <property type="molecule type" value="Genomic_DNA"/>
</dbReference>
<dbReference type="InParanoid" id="C7ZQJ3"/>